<accession>A0A699V9S8</accession>
<sequence length="110" mass="12242">MNGKQAGKIRNQASNLAMYVYLTAMLNMLSASVPTTENIGMPNTPYVLNPLIEEFADVFEVPNCLPPKRGLDHKIPLKEGTQPINMRPYRHPSTQKDAIESMVKELLDSG</sequence>
<comment type="caution">
    <text evidence="2">The sequence shown here is derived from an EMBL/GenBank/DDBJ whole genome shotgun (WGS) entry which is preliminary data.</text>
</comment>
<proteinExistence type="predicted"/>
<evidence type="ECO:0008006" key="3">
    <source>
        <dbReference type="Google" id="ProtNLM"/>
    </source>
</evidence>
<protein>
    <recommendedName>
        <fullName evidence="3">Reverse transcriptase domain-containing protein</fullName>
    </recommendedName>
</protein>
<feature type="non-terminal residue" evidence="2">
    <location>
        <position position="110"/>
    </location>
</feature>
<gene>
    <name evidence="2" type="ORF">Tci_904064</name>
</gene>
<dbReference type="Gene3D" id="3.10.10.10">
    <property type="entry name" value="HIV Type 1 Reverse Transcriptase, subunit A, domain 1"/>
    <property type="match status" value="1"/>
</dbReference>
<evidence type="ECO:0000313" key="2">
    <source>
        <dbReference type="EMBL" id="GFD32095.1"/>
    </source>
</evidence>
<name>A0A699V9S8_TANCI</name>
<reference evidence="2" key="1">
    <citation type="journal article" date="2019" name="Sci. Rep.">
        <title>Draft genome of Tanacetum cinerariifolium, the natural source of mosquito coil.</title>
        <authorList>
            <person name="Yamashiro T."/>
            <person name="Shiraishi A."/>
            <person name="Satake H."/>
            <person name="Nakayama K."/>
        </authorList>
    </citation>
    <scope>NUCLEOTIDE SEQUENCE</scope>
</reference>
<dbReference type="EMBL" id="BKCJ011420506">
    <property type="protein sequence ID" value="GFD32095.1"/>
    <property type="molecule type" value="Genomic_DNA"/>
</dbReference>
<dbReference type="AlphaFoldDB" id="A0A699V9S8"/>
<dbReference type="InterPro" id="IPR043502">
    <property type="entry name" value="DNA/RNA_pol_sf"/>
</dbReference>
<organism evidence="2">
    <name type="scientific">Tanacetum cinerariifolium</name>
    <name type="common">Dalmatian daisy</name>
    <name type="synonym">Chrysanthemum cinerariifolium</name>
    <dbReference type="NCBI Taxonomy" id="118510"/>
    <lineage>
        <taxon>Eukaryota</taxon>
        <taxon>Viridiplantae</taxon>
        <taxon>Streptophyta</taxon>
        <taxon>Embryophyta</taxon>
        <taxon>Tracheophyta</taxon>
        <taxon>Spermatophyta</taxon>
        <taxon>Magnoliopsida</taxon>
        <taxon>eudicotyledons</taxon>
        <taxon>Gunneridae</taxon>
        <taxon>Pentapetalae</taxon>
        <taxon>asterids</taxon>
        <taxon>campanulids</taxon>
        <taxon>Asterales</taxon>
        <taxon>Asteraceae</taxon>
        <taxon>Asteroideae</taxon>
        <taxon>Anthemideae</taxon>
        <taxon>Anthemidinae</taxon>
        <taxon>Tanacetum</taxon>
    </lineage>
</organism>
<dbReference type="SUPFAM" id="SSF56672">
    <property type="entry name" value="DNA/RNA polymerases"/>
    <property type="match status" value="1"/>
</dbReference>
<feature type="region of interest" description="Disordered" evidence="1">
    <location>
        <begin position="70"/>
        <end position="95"/>
    </location>
</feature>
<evidence type="ECO:0000256" key="1">
    <source>
        <dbReference type="SAM" id="MobiDB-lite"/>
    </source>
</evidence>